<proteinExistence type="predicted"/>
<feature type="repeat" description="ANK" evidence="1">
    <location>
        <begin position="140"/>
        <end position="172"/>
    </location>
</feature>
<accession>A0A5D0CMH3</accession>
<evidence type="ECO:0000256" key="1">
    <source>
        <dbReference type="PROSITE-ProRule" id="PRU00023"/>
    </source>
</evidence>
<dbReference type="RefSeq" id="WP_148457336.1">
    <property type="nucleotide sequence ID" value="NZ_VSDO01000005.1"/>
</dbReference>
<feature type="repeat" description="ANK" evidence="1">
    <location>
        <begin position="48"/>
        <end position="80"/>
    </location>
</feature>
<dbReference type="Pfam" id="PF00023">
    <property type="entry name" value="Ank"/>
    <property type="match status" value="1"/>
</dbReference>
<dbReference type="SMART" id="SM00248">
    <property type="entry name" value="ANK"/>
    <property type="match status" value="5"/>
</dbReference>
<feature type="repeat" description="ANK" evidence="1">
    <location>
        <begin position="78"/>
        <end position="110"/>
    </location>
</feature>
<dbReference type="PANTHER" id="PTHR24118:SF99">
    <property type="entry name" value="POTE ANKYRIN DOMAIN FAMILY MEMBER 3C-RELATED"/>
    <property type="match status" value="1"/>
</dbReference>
<dbReference type="InterPro" id="IPR002110">
    <property type="entry name" value="Ankyrin_rpt"/>
</dbReference>
<sequence length="355" mass="40567">MYKIRDKGKFETLPEMALYIYEGDVAAIETRLADGWDLEEKIKLGTRIKLSPLDLALIMDRLEIVKLLVRHGAELNEPGNPAFLLAVRYGREETVRFVREQGARIDLVNHVGSGAYQEAYYGKSGHIPLIRELGLDLREHGGETLRTAVSDHKLNIVEYLLDHGVDINYNEPDMVYPYRATPLTVAARNGNMAMVRYLVERGADVTLAEKNGERPYTIAVAAKNRDMAEFFKALEPPEFHDRSIKLHTLKSYHLPAELVAFLSGDELRLALPDNEYDVNYIDFFSLTDTIEMKHGRKKLLRLSAELDNYSDILLVWHPGSKMIGYYDVEHQEYAPLAKYGEFMANPGLYVERIFE</sequence>
<evidence type="ECO:0000313" key="2">
    <source>
        <dbReference type="EMBL" id="TYA11061.1"/>
    </source>
</evidence>
<dbReference type="OrthoDB" id="341379at2"/>
<name>A0A5D0CMH3_9BACL</name>
<keyword evidence="1" id="KW-0040">ANK repeat</keyword>
<dbReference type="Pfam" id="PF12796">
    <property type="entry name" value="Ank_2"/>
    <property type="match status" value="1"/>
</dbReference>
<feature type="repeat" description="ANK" evidence="1">
    <location>
        <begin position="178"/>
        <end position="210"/>
    </location>
</feature>
<dbReference type="SUPFAM" id="SSF48403">
    <property type="entry name" value="Ankyrin repeat"/>
    <property type="match status" value="1"/>
</dbReference>
<protein>
    <submittedName>
        <fullName evidence="2">Uncharacterized protein</fullName>
    </submittedName>
</protein>
<comment type="caution">
    <text evidence="2">The sequence shown here is derived from an EMBL/GenBank/DDBJ whole genome shotgun (WGS) entry which is preliminary data.</text>
</comment>
<dbReference type="PROSITE" id="PS50297">
    <property type="entry name" value="ANK_REP_REGION"/>
    <property type="match status" value="3"/>
</dbReference>
<dbReference type="AlphaFoldDB" id="A0A5D0CMH3"/>
<evidence type="ECO:0000313" key="3">
    <source>
        <dbReference type="Proteomes" id="UP000325218"/>
    </source>
</evidence>
<dbReference type="PANTHER" id="PTHR24118">
    <property type="entry name" value="POTE ANKYRIN DOMAIN"/>
    <property type="match status" value="1"/>
</dbReference>
<dbReference type="Proteomes" id="UP000325218">
    <property type="component" value="Unassembled WGS sequence"/>
</dbReference>
<reference evidence="2 3" key="1">
    <citation type="submission" date="2019-08" db="EMBL/GenBank/DDBJ databases">
        <title>Genome sequencing of Paenibacillus faecis DSM 23593(T).</title>
        <authorList>
            <person name="Kook J.-K."/>
            <person name="Park S.-N."/>
            <person name="Lim Y.K."/>
        </authorList>
    </citation>
    <scope>NUCLEOTIDE SEQUENCE [LARGE SCALE GENOMIC DNA]</scope>
    <source>
        <strain evidence="2 3">DSM 23593</strain>
    </source>
</reference>
<dbReference type="PROSITE" id="PS50088">
    <property type="entry name" value="ANK_REPEAT"/>
    <property type="match status" value="4"/>
</dbReference>
<gene>
    <name evidence="2" type="ORF">FRY98_21945</name>
</gene>
<dbReference type="Gene3D" id="1.25.40.20">
    <property type="entry name" value="Ankyrin repeat-containing domain"/>
    <property type="match status" value="2"/>
</dbReference>
<dbReference type="InterPro" id="IPR036770">
    <property type="entry name" value="Ankyrin_rpt-contain_sf"/>
</dbReference>
<keyword evidence="3" id="KW-1185">Reference proteome</keyword>
<dbReference type="EMBL" id="VSDO01000005">
    <property type="protein sequence ID" value="TYA11061.1"/>
    <property type="molecule type" value="Genomic_DNA"/>
</dbReference>
<organism evidence="2 3">
    <name type="scientific">Paenibacillus faecis</name>
    <dbReference type="NCBI Taxonomy" id="862114"/>
    <lineage>
        <taxon>Bacteria</taxon>
        <taxon>Bacillati</taxon>
        <taxon>Bacillota</taxon>
        <taxon>Bacilli</taxon>
        <taxon>Bacillales</taxon>
        <taxon>Paenibacillaceae</taxon>
        <taxon>Paenibacillus</taxon>
    </lineage>
</organism>